<evidence type="ECO:0000313" key="1">
    <source>
        <dbReference type="EMBL" id="KAL0476952.1"/>
    </source>
</evidence>
<reference evidence="1 2" key="1">
    <citation type="submission" date="2024-03" db="EMBL/GenBank/DDBJ databases">
        <title>The Acrasis kona genome and developmental transcriptomes reveal deep origins of eukaryotic multicellular pathways.</title>
        <authorList>
            <person name="Sheikh S."/>
            <person name="Fu C.-J."/>
            <person name="Brown M.W."/>
            <person name="Baldauf S.L."/>
        </authorList>
    </citation>
    <scope>NUCLEOTIDE SEQUENCE [LARGE SCALE GENOMIC DNA]</scope>
    <source>
        <strain evidence="1 2">ATCC MYA-3509</strain>
    </source>
</reference>
<proteinExistence type="predicted"/>
<dbReference type="InterPro" id="IPR009097">
    <property type="entry name" value="Cyclic_Pdiesterase"/>
</dbReference>
<dbReference type="Pfam" id="PF13563">
    <property type="entry name" value="2_5_RNA_ligase2"/>
    <property type="match status" value="1"/>
</dbReference>
<dbReference type="Gene3D" id="3.90.1140.10">
    <property type="entry name" value="Cyclic phosphodiesterase"/>
    <property type="match status" value="1"/>
</dbReference>
<dbReference type="PANTHER" id="PTHR37474">
    <property type="entry name" value="RNA LIGASE/CYCLIC NUCLEOTIDE PHOSPHODIESTERASE"/>
    <property type="match status" value="1"/>
</dbReference>
<protein>
    <submittedName>
        <fullName evidence="1">Poly(A) polymerase</fullName>
    </submittedName>
</protein>
<name>A0AAW2YI79_9EUKA</name>
<dbReference type="AlphaFoldDB" id="A0AAW2YI79"/>
<organism evidence="1 2">
    <name type="scientific">Acrasis kona</name>
    <dbReference type="NCBI Taxonomy" id="1008807"/>
    <lineage>
        <taxon>Eukaryota</taxon>
        <taxon>Discoba</taxon>
        <taxon>Heterolobosea</taxon>
        <taxon>Tetramitia</taxon>
        <taxon>Eutetramitia</taxon>
        <taxon>Acrasidae</taxon>
        <taxon>Acrasis</taxon>
    </lineage>
</organism>
<comment type="caution">
    <text evidence="1">The sequence shown here is derived from an EMBL/GenBank/DDBJ whole genome shotgun (WGS) entry which is preliminary data.</text>
</comment>
<accession>A0AAW2YI79</accession>
<keyword evidence="2" id="KW-1185">Reference proteome</keyword>
<dbReference type="SUPFAM" id="SSF55144">
    <property type="entry name" value="LigT-like"/>
    <property type="match status" value="1"/>
</dbReference>
<evidence type="ECO:0000313" key="2">
    <source>
        <dbReference type="Proteomes" id="UP001431209"/>
    </source>
</evidence>
<gene>
    <name evidence="1" type="ORF">AKO1_005601</name>
</gene>
<dbReference type="PANTHER" id="PTHR37474:SF1">
    <property type="entry name" value="2'-5' RNA LIGASE FAMILY PROTEIN"/>
    <property type="match status" value="1"/>
</dbReference>
<dbReference type="EMBL" id="JAOPGA020000123">
    <property type="protein sequence ID" value="KAL0476952.1"/>
    <property type="molecule type" value="Genomic_DNA"/>
</dbReference>
<dbReference type="Proteomes" id="UP001431209">
    <property type="component" value="Unassembled WGS sequence"/>
</dbReference>
<sequence length="179" mass="20790">MKAFHTACCIIPPQEVWPQIQAIRKKHDASFVRWPPHVNLFFPFVETSEFEDKSVLLEKALSNIEPFKIRLETFDHFSHAKKNVLWLKPQDDSGECEKVKSVCRECANVLSGVDNSRPYNPHLSMGQFPKDKNFESVREKFQSGWEPIEFLCSEIYLISRDGKDDPMHIRKIVPIGKNC</sequence>